<dbReference type="WBParaSite" id="ALUE_0000171401-mRNA-1">
    <property type="protein sequence ID" value="ALUE_0000171401-mRNA-1"/>
    <property type="gene ID" value="ALUE_0000171401"/>
</dbReference>
<name>A0A0M3HJL9_ASCLU</name>
<proteinExistence type="predicted"/>
<evidence type="ECO:0000313" key="1">
    <source>
        <dbReference type="Proteomes" id="UP000036681"/>
    </source>
</evidence>
<accession>A0A0M3HJL9</accession>
<evidence type="ECO:0000313" key="2">
    <source>
        <dbReference type="WBParaSite" id="ALUE_0000171401-mRNA-1"/>
    </source>
</evidence>
<sequence length="66" mass="7495">MNDRQMRLSLIIGVQHGTYIASSKLLREFVQLLGLPFSRYHLLCWMCSLLVVSQSEILKVVNSSGN</sequence>
<reference evidence="2" key="1">
    <citation type="submission" date="2017-02" db="UniProtKB">
        <authorList>
            <consortium name="WormBaseParasite"/>
        </authorList>
    </citation>
    <scope>IDENTIFICATION</scope>
</reference>
<keyword evidence="1" id="KW-1185">Reference proteome</keyword>
<protein>
    <submittedName>
        <fullName evidence="2">Ovule protein</fullName>
    </submittedName>
</protein>
<dbReference type="AlphaFoldDB" id="A0A0M3HJL9"/>
<organism evidence="1 2">
    <name type="scientific">Ascaris lumbricoides</name>
    <name type="common">Giant roundworm</name>
    <dbReference type="NCBI Taxonomy" id="6252"/>
    <lineage>
        <taxon>Eukaryota</taxon>
        <taxon>Metazoa</taxon>
        <taxon>Ecdysozoa</taxon>
        <taxon>Nematoda</taxon>
        <taxon>Chromadorea</taxon>
        <taxon>Rhabditida</taxon>
        <taxon>Spirurina</taxon>
        <taxon>Ascaridomorpha</taxon>
        <taxon>Ascaridoidea</taxon>
        <taxon>Ascarididae</taxon>
        <taxon>Ascaris</taxon>
    </lineage>
</organism>
<dbReference type="Proteomes" id="UP000036681">
    <property type="component" value="Unplaced"/>
</dbReference>